<reference evidence="1" key="1">
    <citation type="journal article" date="2014" name="Front. Microbiol.">
        <title>High frequency of phylogenetically diverse reductive dehalogenase-homologous genes in deep subseafloor sedimentary metagenomes.</title>
        <authorList>
            <person name="Kawai M."/>
            <person name="Futagami T."/>
            <person name="Toyoda A."/>
            <person name="Takaki Y."/>
            <person name="Nishi S."/>
            <person name="Hori S."/>
            <person name="Arai W."/>
            <person name="Tsubouchi T."/>
            <person name="Morono Y."/>
            <person name="Uchiyama I."/>
            <person name="Ito T."/>
            <person name="Fujiyama A."/>
            <person name="Inagaki F."/>
            <person name="Takami H."/>
        </authorList>
    </citation>
    <scope>NUCLEOTIDE SEQUENCE</scope>
    <source>
        <strain evidence="1">Expedition CK06-06</strain>
    </source>
</reference>
<dbReference type="EMBL" id="BARV01000920">
    <property type="protein sequence ID" value="GAH90487.1"/>
    <property type="molecule type" value="Genomic_DNA"/>
</dbReference>
<name>X1J965_9ZZZZ</name>
<feature type="non-terminal residue" evidence="1">
    <location>
        <position position="38"/>
    </location>
</feature>
<proteinExistence type="predicted"/>
<protein>
    <submittedName>
        <fullName evidence="1">Uncharacterized protein</fullName>
    </submittedName>
</protein>
<comment type="caution">
    <text evidence="1">The sequence shown here is derived from an EMBL/GenBank/DDBJ whole genome shotgun (WGS) entry which is preliminary data.</text>
</comment>
<sequence>MLPDIIFGQAGYWSPQEHIHIPGDGNMRGYQALHIKSN</sequence>
<organism evidence="1">
    <name type="scientific">marine sediment metagenome</name>
    <dbReference type="NCBI Taxonomy" id="412755"/>
    <lineage>
        <taxon>unclassified sequences</taxon>
        <taxon>metagenomes</taxon>
        <taxon>ecological metagenomes</taxon>
    </lineage>
</organism>
<dbReference type="AlphaFoldDB" id="X1J965"/>
<gene>
    <name evidence="1" type="ORF">S06H3_02958</name>
</gene>
<accession>X1J965</accession>
<evidence type="ECO:0000313" key="1">
    <source>
        <dbReference type="EMBL" id="GAH90487.1"/>
    </source>
</evidence>